<dbReference type="InterPro" id="IPR045079">
    <property type="entry name" value="Oxoprolinase-like"/>
</dbReference>
<proteinExistence type="predicted"/>
<gene>
    <name evidence="2" type="ORF">C3731_16810</name>
</gene>
<dbReference type="GO" id="GO:0005829">
    <property type="term" value="C:cytosol"/>
    <property type="evidence" value="ECO:0007669"/>
    <property type="project" value="TreeGrafter"/>
</dbReference>
<accession>A0A2S7IWK6</accession>
<dbReference type="RefSeq" id="WP_104756777.1">
    <property type="nucleotide sequence ID" value="NZ_JBHEEO010000001.1"/>
</dbReference>
<evidence type="ECO:0000313" key="3">
    <source>
        <dbReference type="Proteomes" id="UP000238493"/>
    </source>
</evidence>
<dbReference type="Pfam" id="PF02538">
    <property type="entry name" value="Hydantoinase_B"/>
    <property type="match status" value="1"/>
</dbReference>
<sequence>MNSMTKAVAVKEVSAGIDPITLQVIRGSFETIAEEMAHVLYRMSFSSIIRESEDLGAGLFDVHFNTLCESESTPMHIGSIPGYLRGIRETLEDGEWYEGDVVVHNHPYHGSSHTPDLAIVVPVFFQNRLIGFAGNTAHHVDIGAATPGLIIDVPDVYAEGMLFAGTKLYRKGEPNNAMWNFIRNNSRAAQQLVSDIEAQVASARLGARRFVELIEKFGEDTVFQAANQLMDYAERMMRQRIMAIPDGEYTAEGWLDDDGRNRDQRLKIKVTVRVRQDELDVDLTGSADQTSTAYNVPFEGSTKVAAYAAFRKLLLDACTSDVRVPSNEGSFRPINVIAPLGSIFNPKPPASAEARFTQCNRMIDLIIRALAPVMPDTVIAGSSASISFAAYSGVRSSGDYWVFLEVNEGAYGGRPRSDGPDSIDNLMANTRNNPLEDLAMHIPMICERYELRDDMPPGAGEFRGGLGVVKAQRMLTDGFITHESERHKDAPWGIFGGSDGAVGRCLIYNATAPDNATEMHSKFSGLAVKANDTMAYYSPNGGGYGSPLKRQAQKVLEDVLDGFYSAEHAREVYGVVVNLDRETVDVEATARQRAAMSKDV</sequence>
<dbReference type="GO" id="GO:0017168">
    <property type="term" value="F:5-oxoprolinase (ATP-hydrolyzing) activity"/>
    <property type="evidence" value="ECO:0007669"/>
    <property type="project" value="TreeGrafter"/>
</dbReference>
<dbReference type="OrthoDB" id="9761586at2"/>
<dbReference type="PANTHER" id="PTHR11365:SF23">
    <property type="entry name" value="HYPOTHETICAL 5-OXOPROLINASE (EUROFUNG)-RELATED"/>
    <property type="match status" value="1"/>
</dbReference>
<dbReference type="Proteomes" id="UP000238493">
    <property type="component" value="Unassembled WGS sequence"/>
</dbReference>
<dbReference type="PANTHER" id="PTHR11365">
    <property type="entry name" value="5-OXOPROLINASE RELATED"/>
    <property type="match status" value="1"/>
</dbReference>
<dbReference type="AlphaFoldDB" id="A0A2S7IWK6"/>
<comment type="caution">
    <text evidence="2">The sequence shown here is derived from an EMBL/GenBank/DDBJ whole genome shotgun (WGS) entry which is preliminary data.</text>
</comment>
<protein>
    <submittedName>
        <fullName evidence="2">Methylhydantoinase</fullName>
    </submittedName>
</protein>
<feature type="domain" description="Hydantoinase B/oxoprolinase" evidence="1">
    <location>
        <begin position="18"/>
        <end position="547"/>
    </location>
</feature>
<reference evidence="2 3" key="1">
    <citation type="submission" date="2018-02" db="EMBL/GenBank/DDBJ databases">
        <title>Draft genome sequence of Ochrobactrum oryzae found in Brazil.</title>
        <authorList>
            <person name="Cerdeira L."/>
            <person name="Andrade F."/>
            <person name="Zacariotto T."/>
            <person name="Barbosa B."/>
            <person name="Santos S."/>
            <person name="Cassetari V."/>
            <person name="Lincopan N."/>
        </authorList>
    </citation>
    <scope>NUCLEOTIDE SEQUENCE [LARGE SCALE GENOMIC DNA]</scope>
    <source>
        <strain evidence="2 3">OA447</strain>
    </source>
</reference>
<evidence type="ECO:0000259" key="1">
    <source>
        <dbReference type="Pfam" id="PF02538"/>
    </source>
</evidence>
<evidence type="ECO:0000313" key="2">
    <source>
        <dbReference type="EMBL" id="PQA72393.1"/>
    </source>
</evidence>
<dbReference type="InterPro" id="IPR003692">
    <property type="entry name" value="Hydantoinase_B"/>
</dbReference>
<keyword evidence="3" id="KW-1185">Reference proteome</keyword>
<dbReference type="EMBL" id="PTRC01000029">
    <property type="protein sequence ID" value="PQA72393.1"/>
    <property type="molecule type" value="Genomic_DNA"/>
</dbReference>
<organism evidence="2 3">
    <name type="scientific">Brucella oryzae</name>
    <dbReference type="NCBI Taxonomy" id="335286"/>
    <lineage>
        <taxon>Bacteria</taxon>
        <taxon>Pseudomonadati</taxon>
        <taxon>Pseudomonadota</taxon>
        <taxon>Alphaproteobacteria</taxon>
        <taxon>Hyphomicrobiales</taxon>
        <taxon>Brucellaceae</taxon>
        <taxon>Brucella/Ochrobactrum group</taxon>
        <taxon>Brucella</taxon>
    </lineage>
</organism>
<dbReference type="GO" id="GO:0006749">
    <property type="term" value="P:glutathione metabolic process"/>
    <property type="evidence" value="ECO:0007669"/>
    <property type="project" value="TreeGrafter"/>
</dbReference>
<name>A0A2S7IWK6_9HYPH</name>